<dbReference type="OrthoDB" id="9805202at2"/>
<dbReference type="GO" id="GO:0020037">
    <property type="term" value="F:heme binding"/>
    <property type="evidence" value="ECO:0007669"/>
    <property type="project" value="InterPro"/>
</dbReference>
<dbReference type="InterPro" id="IPR009056">
    <property type="entry name" value="Cyt_c-like_dom"/>
</dbReference>
<evidence type="ECO:0000313" key="7">
    <source>
        <dbReference type="Proteomes" id="UP000315891"/>
    </source>
</evidence>
<dbReference type="Proteomes" id="UP000315891">
    <property type="component" value="Chromosome"/>
</dbReference>
<dbReference type="InterPro" id="IPR036909">
    <property type="entry name" value="Cyt_c-like_dom_sf"/>
</dbReference>
<evidence type="ECO:0000256" key="3">
    <source>
        <dbReference type="ARBA" id="ARBA00023004"/>
    </source>
</evidence>
<dbReference type="PROSITE" id="PS51007">
    <property type="entry name" value="CYTC"/>
    <property type="match status" value="1"/>
</dbReference>
<name>A0A516V5C6_9GAMM</name>
<evidence type="ECO:0000256" key="2">
    <source>
        <dbReference type="ARBA" id="ARBA00022723"/>
    </source>
</evidence>
<evidence type="ECO:0000313" key="6">
    <source>
        <dbReference type="EMBL" id="QDQ73730.1"/>
    </source>
</evidence>
<gene>
    <name evidence="6" type="ORF">FNZ56_07510</name>
</gene>
<feature type="domain" description="Cytochrome c" evidence="5">
    <location>
        <begin position="371"/>
        <end position="525"/>
    </location>
</feature>
<dbReference type="InterPro" id="IPR051395">
    <property type="entry name" value="Cytochrome_c_Peroxidase/MauG"/>
</dbReference>
<dbReference type="SUPFAM" id="SSF46626">
    <property type="entry name" value="Cytochrome c"/>
    <property type="match status" value="2"/>
</dbReference>
<dbReference type="EMBL" id="CP041742">
    <property type="protein sequence ID" value="QDQ73730.1"/>
    <property type="molecule type" value="Genomic_DNA"/>
</dbReference>
<evidence type="ECO:0000256" key="4">
    <source>
        <dbReference type="PROSITE-ProRule" id="PRU00433"/>
    </source>
</evidence>
<evidence type="ECO:0000256" key="1">
    <source>
        <dbReference type="ARBA" id="ARBA00022617"/>
    </source>
</evidence>
<dbReference type="Gene3D" id="1.10.760.10">
    <property type="entry name" value="Cytochrome c-like domain"/>
    <property type="match status" value="2"/>
</dbReference>
<dbReference type="AlphaFoldDB" id="A0A516V5C6"/>
<keyword evidence="7" id="KW-1185">Reference proteome</keyword>
<keyword evidence="2 4" id="KW-0479">Metal-binding</keyword>
<keyword evidence="1 4" id="KW-0349">Heme</keyword>
<organism evidence="6 7">
    <name type="scientific">Pseudoluteimonas lycopersici</name>
    <dbReference type="NCBI Taxonomy" id="1324796"/>
    <lineage>
        <taxon>Bacteria</taxon>
        <taxon>Pseudomonadati</taxon>
        <taxon>Pseudomonadota</taxon>
        <taxon>Gammaproteobacteria</taxon>
        <taxon>Lysobacterales</taxon>
        <taxon>Lysobacteraceae</taxon>
        <taxon>Pseudoluteimonas</taxon>
    </lineage>
</organism>
<accession>A0A516V5C6</accession>
<dbReference type="GO" id="GO:0004130">
    <property type="term" value="F:cytochrome-c peroxidase activity"/>
    <property type="evidence" value="ECO:0007669"/>
    <property type="project" value="TreeGrafter"/>
</dbReference>
<proteinExistence type="predicted"/>
<dbReference type="GO" id="GO:0009055">
    <property type="term" value="F:electron transfer activity"/>
    <property type="evidence" value="ECO:0007669"/>
    <property type="project" value="InterPro"/>
</dbReference>
<evidence type="ECO:0000259" key="5">
    <source>
        <dbReference type="PROSITE" id="PS51007"/>
    </source>
</evidence>
<dbReference type="RefSeq" id="WP_143879242.1">
    <property type="nucleotide sequence ID" value="NZ_BAABLZ010000001.1"/>
</dbReference>
<sequence>MHKMYKAGSVRSRRTLVATLAIAGMGIAGLALAFSGGDLLRDIGERLAQDAQRVVAFFGGRTSSPAAKAPSTVQALSVAARTGSAIANPDPMTTRNASGWLRTFTRSGSIDQDNTFFQPIGTNGRSCASCHLQSAAWSMTPGEIRARFATTGGTDPLFRTNDGANAPNLDVSTVAARRIAYSMLLDRGVIRVGIGIPANAEFTLADVDDPYHYASAAELSLFRRPLPSTNLAFLTGIMWDGRETQTPFLPPMHAGQDSDALNVALVKQASDATIGHAQGIDPTPEQLADIVAFESGLTTAQIRDDVAGMLNEGDAIGGPRILANQRFYVGINDTLGADPTGALFDQESMGLFGAWANASDNGNPAKAAARAAIARGEALFNQKPLTITDVAGLNDALGLPSIPGTCSSCHNDPNVGNHTVGLPLNIGIADASRRTPDMPLYTLRNNTTGETVQTTDPGLALITGKWKDIGKFKGPVLRGLAARPPYFHNGSATTLDDVVDFYDTRFSMNLSAQEKQDLVAFLKAL</sequence>
<keyword evidence="3 4" id="KW-0408">Iron</keyword>
<dbReference type="PANTHER" id="PTHR30600">
    <property type="entry name" value="CYTOCHROME C PEROXIDASE-RELATED"/>
    <property type="match status" value="1"/>
</dbReference>
<reference evidence="6 7" key="1">
    <citation type="submission" date="2019-07" db="EMBL/GenBank/DDBJ databases">
        <title>Lysobacter weifangensis sp. nov., isolated from bensulfuron-methyl contaminated farmland soil.</title>
        <authorList>
            <person name="Zhao H."/>
        </authorList>
    </citation>
    <scope>NUCLEOTIDE SEQUENCE [LARGE SCALE GENOMIC DNA]</scope>
    <source>
        <strain evidence="6 7">CC-Bw-6</strain>
    </source>
</reference>
<dbReference type="GO" id="GO:0046872">
    <property type="term" value="F:metal ion binding"/>
    <property type="evidence" value="ECO:0007669"/>
    <property type="project" value="UniProtKB-KW"/>
</dbReference>
<protein>
    <recommendedName>
        <fullName evidence="5">Cytochrome c domain-containing protein</fullName>
    </recommendedName>
</protein>